<dbReference type="Gene3D" id="2.20.100.10">
    <property type="entry name" value="Thrombospondin type-1 (TSP1) repeat"/>
    <property type="match status" value="2"/>
</dbReference>
<keyword evidence="2" id="KW-0677">Repeat</keyword>
<dbReference type="OrthoDB" id="6051778at2759"/>
<dbReference type="PROSITE" id="PS01209">
    <property type="entry name" value="LDLRA_1"/>
    <property type="match status" value="1"/>
</dbReference>
<dbReference type="PRINTS" id="PR01705">
    <property type="entry name" value="TSP1REPEAT"/>
</dbReference>
<feature type="signal peptide" evidence="5">
    <location>
        <begin position="1"/>
        <end position="19"/>
    </location>
</feature>
<dbReference type="InterPro" id="IPR036055">
    <property type="entry name" value="LDL_receptor-like_sf"/>
</dbReference>
<dbReference type="InterPro" id="IPR036383">
    <property type="entry name" value="TSP1_rpt_sf"/>
</dbReference>
<dbReference type="InterPro" id="IPR000884">
    <property type="entry name" value="TSP1_rpt"/>
</dbReference>
<dbReference type="PROSITE" id="PS50092">
    <property type="entry name" value="TSP1"/>
    <property type="match status" value="2"/>
</dbReference>
<sequence>MNVSRLLLILVTLYEVSDAVVFGGWGEWGEWSDCSVTCGYGTIKRSKVWLKEDGTVFNYTYISIVECWTKVPCPIHGSWSVWTAWTPCTVMCGNGTRTRTRLCNSPEPMNFGKPCEGETLEELSCNELTCPDLPLNFNMDVCNDTTFVCHNELQCVEKFLHCDGELDCHDGSDEKECYRYLSMNSNDCVYISSQSLMLTLFGLLFTRTLQYS</sequence>
<organism evidence="6 7">
    <name type="scientific">Mizuhopecten yessoensis</name>
    <name type="common">Japanese scallop</name>
    <name type="synonym">Patinopecten yessoensis</name>
    <dbReference type="NCBI Taxonomy" id="6573"/>
    <lineage>
        <taxon>Eukaryota</taxon>
        <taxon>Metazoa</taxon>
        <taxon>Spiralia</taxon>
        <taxon>Lophotrochozoa</taxon>
        <taxon>Mollusca</taxon>
        <taxon>Bivalvia</taxon>
        <taxon>Autobranchia</taxon>
        <taxon>Pteriomorphia</taxon>
        <taxon>Pectinida</taxon>
        <taxon>Pectinoidea</taxon>
        <taxon>Pectinidae</taxon>
        <taxon>Mizuhopecten</taxon>
    </lineage>
</organism>
<dbReference type="SUPFAM" id="SSF57424">
    <property type="entry name" value="LDL receptor-like module"/>
    <property type="match status" value="1"/>
</dbReference>
<evidence type="ECO:0000256" key="5">
    <source>
        <dbReference type="SAM" id="SignalP"/>
    </source>
</evidence>
<dbReference type="Pfam" id="PF00057">
    <property type="entry name" value="Ldl_recept_a"/>
    <property type="match status" value="1"/>
</dbReference>
<dbReference type="SUPFAM" id="SSF82895">
    <property type="entry name" value="TSP-1 type 1 repeat"/>
    <property type="match status" value="2"/>
</dbReference>
<proteinExistence type="predicted"/>
<evidence type="ECO:0000313" key="7">
    <source>
        <dbReference type="Proteomes" id="UP000242188"/>
    </source>
</evidence>
<dbReference type="PANTHER" id="PTHR16311:SF3">
    <property type="entry name" value="THROMBOSPONDIN TYPE-1 DOMAIN-CONTAINING PROTEIN 1"/>
    <property type="match status" value="1"/>
</dbReference>
<dbReference type="FunFam" id="2.20.100.10:FF:000007">
    <property type="entry name" value="Thrombospondin 1"/>
    <property type="match status" value="1"/>
</dbReference>
<dbReference type="Proteomes" id="UP000242188">
    <property type="component" value="Unassembled WGS sequence"/>
</dbReference>
<dbReference type="EMBL" id="NEDP02001908">
    <property type="protein sequence ID" value="OWF52196.1"/>
    <property type="molecule type" value="Genomic_DNA"/>
</dbReference>
<evidence type="ECO:0000256" key="3">
    <source>
        <dbReference type="ARBA" id="ARBA00023157"/>
    </source>
</evidence>
<dbReference type="InterPro" id="IPR038877">
    <property type="entry name" value="THSD1"/>
</dbReference>
<keyword evidence="3 4" id="KW-1015">Disulfide bond</keyword>
<keyword evidence="1" id="KW-0245">EGF-like domain</keyword>
<keyword evidence="5" id="KW-0732">Signal</keyword>
<comment type="caution">
    <text evidence="6">The sequence shown here is derived from an EMBL/GenBank/DDBJ whole genome shotgun (WGS) entry which is preliminary data.</text>
</comment>
<evidence type="ECO:0000256" key="1">
    <source>
        <dbReference type="ARBA" id="ARBA00022536"/>
    </source>
</evidence>
<dbReference type="PROSITE" id="PS50068">
    <property type="entry name" value="LDLRA_2"/>
    <property type="match status" value="1"/>
</dbReference>
<dbReference type="GO" id="GO:0071944">
    <property type="term" value="C:cell periphery"/>
    <property type="evidence" value="ECO:0007669"/>
    <property type="project" value="TreeGrafter"/>
</dbReference>
<dbReference type="InterPro" id="IPR023415">
    <property type="entry name" value="LDLR_class-A_CS"/>
</dbReference>
<dbReference type="SMART" id="SM00192">
    <property type="entry name" value="LDLa"/>
    <property type="match status" value="1"/>
</dbReference>
<evidence type="ECO:0000256" key="4">
    <source>
        <dbReference type="PROSITE-ProRule" id="PRU00124"/>
    </source>
</evidence>
<dbReference type="CDD" id="cd00112">
    <property type="entry name" value="LDLa"/>
    <property type="match status" value="1"/>
</dbReference>
<evidence type="ECO:0000313" key="6">
    <source>
        <dbReference type="EMBL" id="OWF52196.1"/>
    </source>
</evidence>
<reference evidence="6 7" key="1">
    <citation type="journal article" date="2017" name="Nat. Ecol. Evol.">
        <title>Scallop genome provides insights into evolution of bilaterian karyotype and development.</title>
        <authorList>
            <person name="Wang S."/>
            <person name="Zhang J."/>
            <person name="Jiao W."/>
            <person name="Li J."/>
            <person name="Xun X."/>
            <person name="Sun Y."/>
            <person name="Guo X."/>
            <person name="Huan P."/>
            <person name="Dong B."/>
            <person name="Zhang L."/>
            <person name="Hu X."/>
            <person name="Sun X."/>
            <person name="Wang J."/>
            <person name="Zhao C."/>
            <person name="Wang Y."/>
            <person name="Wang D."/>
            <person name="Huang X."/>
            <person name="Wang R."/>
            <person name="Lv J."/>
            <person name="Li Y."/>
            <person name="Zhang Z."/>
            <person name="Liu B."/>
            <person name="Lu W."/>
            <person name="Hui Y."/>
            <person name="Liang J."/>
            <person name="Zhou Z."/>
            <person name="Hou R."/>
            <person name="Li X."/>
            <person name="Liu Y."/>
            <person name="Li H."/>
            <person name="Ning X."/>
            <person name="Lin Y."/>
            <person name="Zhao L."/>
            <person name="Xing Q."/>
            <person name="Dou J."/>
            <person name="Li Y."/>
            <person name="Mao J."/>
            <person name="Guo H."/>
            <person name="Dou H."/>
            <person name="Li T."/>
            <person name="Mu C."/>
            <person name="Jiang W."/>
            <person name="Fu Q."/>
            <person name="Fu X."/>
            <person name="Miao Y."/>
            <person name="Liu J."/>
            <person name="Yu Q."/>
            <person name="Li R."/>
            <person name="Liao H."/>
            <person name="Li X."/>
            <person name="Kong Y."/>
            <person name="Jiang Z."/>
            <person name="Chourrout D."/>
            <person name="Li R."/>
            <person name="Bao Z."/>
        </authorList>
    </citation>
    <scope>NUCLEOTIDE SEQUENCE [LARGE SCALE GENOMIC DNA]</scope>
    <source>
        <strain evidence="6 7">PY_sf001</strain>
    </source>
</reference>
<dbReference type="Pfam" id="PF00090">
    <property type="entry name" value="TSP_1"/>
    <property type="match status" value="2"/>
</dbReference>
<feature type="chain" id="PRO_5013324261" evidence="5">
    <location>
        <begin position="20"/>
        <end position="212"/>
    </location>
</feature>
<protein>
    <submittedName>
        <fullName evidence="6">Thrombospondin-2</fullName>
    </submittedName>
</protein>
<evidence type="ECO:0000256" key="2">
    <source>
        <dbReference type="ARBA" id="ARBA00022737"/>
    </source>
</evidence>
<dbReference type="SMART" id="SM00209">
    <property type="entry name" value="TSP1"/>
    <property type="match status" value="2"/>
</dbReference>
<dbReference type="Gene3D" id="4.10.400.10">
    <property type="entry name" value="Low-density Lipoprotein Receptor"/>
    <property type="match status" value="1"/>
</dbReference>
<dbReference type="AlphaFoldDB" id="A0A210QTX5"/>
<comment type="caution">
    <text evidence="4">Lacks conserved residue(s) required for the propagation of feature annotation.</text>
</comment>
<dbReference type="InterPro" id="IPR002172">
    <property type="entry name" value="LDrepeatLR_classA_rpt"/>
</dbReference>
<gene>
    <name evidence="6" type="ORF">KP79_PYT20095</name>
</gene>
<accession>A0A210QTX5</accession>
<dbReference type="PANTHER" id="PTHR16311">
    <property type="entry name" value="THROMBOSPONDIN TYPE I DOMAIN-CONTAINING 1"/>
    <property type="match status" value="1"/>
</dbReference>
<feature type="disulfide bond" evidence="4">
    <location>
        <begin position="162"/>
        <end position="177"/>
    </location>
</feature>
<name>A0A210QTX5_MIZYE</name>
<keyword evidence="7" id="KW-1185">Reference proteome</keyword>